<proteinExistence type="inferred from homology"/>
<feature type="active site" evidence="7">
    <location>
        <position position="198"/>
    </location>
</feature>
<comment type="caution">
    <text evidence="9">The sequence shown here is derived from an EMBL/GenBank/DDBJ whole genome shotgun (WGS) entry which is preliminary data.</text>
</comment>
<dbReference type="GO" id="GO:0004314">
    <property type="term" value="F:[acyl-carrier-protein] S-malonyltransferase activity"/>
    <property type="evidence" value="ECO:0007669"/>
    <property type="project" value="UniProtKB-EC"/>
</dbReference>
<evidence type="ECO:0000313" key="9">
    <source>
        <dbReference type="EMBL" id="MBC8360045.1"/>
    </source>
</evidence>
<evidence type="ECO:0000256" key="4">
    <source>
        <dbReference type="ARBA" id="ARBA00023315"/>
    </source>
</evidence>
<dbReference type="Proteomes" id="UP000603434">
    <property type="component" value="Unassembled WGS sequence"/>
</dbReference>
<feature type="domain" description="Malonyl-CoA:ACP transacylase (MAT)" evidence="8">
    <location>
        <begin position="8"/>
        <end position="300"/>
    </location>
</feature>
<accession>A0A8J6NK42</accession>
<dbReference type="PANTHER" id="PTHR42681:SF1">
    <property type="entry name" value="MALONYL-COA-ACYL CARRIER PROTEIN TRANSACYLASE, MITOCHONDRIAL"/>
    <property type="match status" value="1"/>
</dbReference>
<evidence type="ECO:0000256" key="6">
    <source>
        <dbReference type="PIRNR" id="PIRNR000446"/>
    </source>
</evidence>
<comment type="similarity">
    <text evidence="6">Belongs to the fabD family.</text>
</comment>
<evidence type="ECO:0000256" key="7">
    <source>
        <dbReference type="PIRSR" id="PIRSR000446-1"/>
    </source>
</evidence>
<dbReference type="GO" id="GO:0005829">
    <property type="term" value="C:cytosol"/>
    <property type="evidence" value="ECO:0007669"/>
    <property type="project" value="TreeGrafter"/>
</dbReference>
<dbReference type="SMART" id="SM00827">
    <property type="entry name" value="PKS_AT"/>
    <property type="match status" value="1"/>
</dbReference>
<dbReference type="AlphaFoldDB" id="A0A8J6NK42"/>
<evidence type="ECO:0000259" key="8">
    <source>
        <dbReference type="SMART" id="SM00827"/>
    </source>
</evidence>
<dbReference type="SUPFAM" id="SSF52151">
    <property type="entry name" value="FabD/lysophospholipase-like"/>
    <property type="match status" value="1"/>
</dbReference>
<dbReference type="Gene3D" id="3.40.366.10">
    <property type="entry name" value="Malonyl-Coenzyme A Acyl Carrier Protein, domain 2"/>
    <property type="match status" value="1"/>
</dbReference>
<evidence type="ECO:0000256" key="2">
    <source>
        <dbReference type="ARBA" id="ARBA00018953"/>
    </source>
</evidence>
<dbReference type="InterPro" id="IPR016035">
    <property type="entry name" value="Acyl_Trfase/lysoPLipase"/>
</dbReference>
<dbReference type="GO" id="GO:0006633">
    <property type="term" value="P:fatty acid biosynthetic process"/>
    <property type="evidence" value="ECO:0007669"/>
    <property type="project" value="TreeGrafter"/>
</dbReference>
<comment type="catalytic activity">
    <reaction evidence="5 6">
        <text>holo-[ACP] + malonyl-CoA = malonyl-[ACP] + CoA</text>
        <dbReference type="Rhea" id="RHEA:41792"/>
        <dbReference type="Rhea" id="RHEA-COMP:9623"/>
        <dbReference type="Rhea" id="RHEA-COMP:9685"/>
        <dbReference type="ChEBI" id="CHEBI:57287"/>
        <dbReference type="ChEBI" id="CHEBI:57384"/>
        <dbReference type="ChEBI" id="CHEBI:64479"/>
        <dbReference type="ChEBI" id="CHEBI:78449"/>
        <dbReference type="EC" id="2.3.1.39"/>
    </reaction>
</comment>
<dbReference type="InterPro" id="IPR001227">
    <property type="entry name" value="Ac_transferase_dom_sf"/>
</dbReference>
<keyword evidence="4 6" id="KW-0012">Acyltransferase</keyword>
<dbReference type="Gene3D" id="3.30.70.250">
    <property type="entry name" value="Malonyl-CoA ACP transacylase, ACP-binding"/>
    <property type="match status" value="1"/>
</dbReference>
<dbReference type="EMBL" id="JACNJH010000059">
    <property type="protein sequence ID" value="MBC8360045.1"/>
    <property type="molecule type" value="Genomic_DNA"/>
</dbReference>
<dbReference type="InterPro" id="IPR016036">
    <property type="entry name" value="Malonyl_transacylase_ACP-bd"/>
</dbReference>
<reference evidence="9 10" key="1">
    <citation type="submission" date="2020-08" db="EMBL/GenBank/DDBJ databases">
        <title>Bridging the membrane lipid divide: bacteria of the FCB group superphylum have the potential to synthesize archaeal ether lipids.</title>
        <authorList>
            <person name="Villanueva L."/>
            <person name="Von Meijenfeldt F.A.B."/>
            <person name="Westbye A.B."/>
            <person name="Yadav S."/>
            <person name="Hopmans E.C."/>
            <person name="Dutilh B.E."/>
            <person name="Sinninghe Damste J.S."/>
        </authorList>
    </citation>
    <scope>NUCLEOTIDE SEQUENCE [LARGE SCALE GENOMIC DNA]</scope>
    <source>
        <strain evidence="9">NIOZ-UU30</strain>
    </source>
</reference>
<evidence type="ECO:0000256" key="1">
    <source>
        <dbReference type="ARBA" id="ARBA00013258"/>
    </source>
</evidence>
<dbReference type="InterPro" id="IPR014043">
    <property type="entry name" value="Acyl_transferase_dom"/>
</dbReference>
<dbReference type="InterPro" id="IPR024925">
    <property type="entry name" value="Malonyl_CoA-ACP_transAc"/>
</dbReference>
<protein>
    <recommendedName>
        <fullName evidence="2 6">Malonyl CoA-acyl carrier protein transacylase</fullName>
        <ecNumber evidence="1 6">2.3.1.39</ecNumber>
    </recommendedName>
</protein>
<sequence>MKKDVAFLYPGQGAQHLGMGFDFYQRYPVARQLFDRADQFLGYPLSRICFQGPEEELQRDLNAQLAVYTLSCILTEILKADNIFPARVCGYSSGFYAAAYAADCFDFSYGLYLVKRAGEILLEEGRKINGGMAVIFGLALEKVKDVCRQVGNVDVAIINTPRQIVISGLSSSLSAAMDLALAEGALDVYPLSVAAAYHSSFMKPAGERFSDEISQEHLKDPQIPVMSYLSLERICNKRDLKYIMAAQLSGPVLWVDLIKGISNKGSRLLMEVGPGAVIFRTVKWIDRRVETMNTGTTERLNTAIERLKGINA</sequence>
<keyword evidence="3 6" id="KW-0808">Transferase</keyword>
<dbReference type="PIRSF" id="PIRSF000446">
    <property type="entry name" value="Mct"/>
    <property type="match status" value="1"/>
</dbReference>
<feature type="active site" evidence="7">
    <location>
        <position position="92"/>
    </location>
</feature>
<dbReference type="PANTHER" id="PTHR42681">
    <property type="entry name" value="MALONYL-COA-ACYL CARRIER PROTEIN TRANSACYLASE, MITOCHONDRIAL"/>
    <property type="match status" value="1"/>
</dbReference>
<dbReference type="SUPFAM" id="SSF55048">
    <property type="entry name" value="Probable ACP-binding domain of malonyl-CoA ACP transacylase"/>
    <property type="match status" value="1"/>
</dbReference>
<dbReference type="Pfam" id="PF00698">
    <property type="entry name" value="Acyl_transf_1"/>
    <property type="match status" value="1"/>
</dbReference>
<evidence type="ECO:0000256" key="3">
    <source>
        <dbReference type="ARBA" id="ARBA00022679"/>
    </source>
</evidence>
<name>A0A8J6NK42_9BACT</name>
<evidence type="ECO:0000256" key="5">
    <source>
        <dbReference type="ARBA" id="ARBA00048462"/>
    </source>
</evidence>
<evidence type="ECO:0000313" key="10">
    <source>
        <dbReference type="Proteomes" id="UP000603434"/>
    </source>
</evidence>
<dbReference type="InterPro" id="IPR050858">
    <property type="entry name" value="Mal-CoA-ACP_Trans/PKS_FabD"/>
</dbReference>
<gene>
    <name evidence="9" type="ORF">H8E23_01435</name>
</gene>
<organism evidence="9 10">
    <name type="scientific">Candidatus Desulfatibia profunda</name>
    <dbReference type="NCBI Taxonomy" id="2841695"/>
    <lineage>
        <taxon>Bacteria</taxon>
        <taxon>Pseudomonadati</taxon>
        <taxon>Thermodesulfobacteriota</taxon>
        <taxon>Desulfobacteria</taxon>
        <taxon>Desulfobacterales</taxon>
        <taxon>Desulfobacterales incertae sedis</taxon>
        <taxon>Candidatus Desulfatibia</taxon>
    </lineage>
</organism>
<dbReference type="EC" id="2.3.1.39" evidence="1 6"/>